<evidence type="ECO:0000256" key="1">
    <source>
        <dbReference type="SAM" id="Coils"/>
    </source>
</evidence>
<feature type="coiled-coil region" evidence="1">
    <location>
        <begin position="96"/>
        <end position="158"/>
    </location>
</feature>
<reference evidence="4 5" key="1">
    <citation type="submission" date="2020-01" db="EMBL/GenBank/DDBJ databases">
        <title>Investigation of new actinobacteria for the biodesulphurisation of diesel fuel.</title>
        <authorList>
            <person name="Athi Narayanan S.M."/>
        </authorList>
    </citation>
    <scope>NUCLEOTIDE SEQUENCE [LARGE SCALE GENOMIC DNA]</scope>
    <source>
        <strain evidence="4 5">213E</strain>
    </source>
</reference>
<dbReference type="AlphaFoldDB" id="A0A7K3LTW6"/>
<organism evidence="4 5">
    <name type="scientific">Gordonia desulfuricans</name>
    <dbReference type="NCBI Taxonomy" id="89051"/>
    <lineage>
        <taxon>Bacteria</taxon>
        <taxon>Bacillati</taxon>
        <taxon>Actinomycetota</taxon>
        <taxon>Actinomycetes</taxon>
        <taxon>Mycobacteriales</taxon>
        <taxon>Gordoniaceae</taxon>
        <taxon>Gordonia</taxon>
    </lineage>
</organism>
<dbReference type="Pfam" id="PF02591">
    <property type="entry name" value="Zn_ribbon_9"/>
    <property type="match status" value="1"/>
</dbReference>
<evidence type="ECO:0000259" key="2">
    <source>
        <dbReference type="Pfam" id="PF02591"/>
    </source>
</evidence>
<dbReference type="InterPro" id="IPR056003">
    <property type="entry name" value="CT398_CC_hairpin"/>
</dbReference>
<comment type="caution">
    <text evidence="4">The sequence shown here is derived from an EMBL/GenBank/DDBJ whole genome shotgun (WGS) entry which is preliminary data.</text>
</comment>
<proteinExistence type="predicted"/>
<feature type="coiled-coil region" evidence="1">
    <location>
        <begin position="37"/>
        <end position="71"/>
    </location>
</feature>
<feature type="domain" description="CT398-like coiled coil hairpin" evidence="3">
    <location>
        <begin position="14"/>
        <end position="192"/>
    </location>
</feature>
<dbReference type="EMBL" id="JAADZU010000072">
    <property type="protein sequence ID" value="NDK91546.1"/>
    <property type="molecule type" value="Genomic_DNA"/>
</dbReference>
<accession>A0A7K3LTW6</accession>
<dbReference type="InterPro" id="IPR052376">
    <property type="entry name" value="Oxidative_Scav/Glycosyltrans"/>
</dbReference>
<dbReference type="PANTHER" id="PTHR39082">
    <property type="entry name" value="PHOSPHOLIPASE C-BETA-2-RELATED"/>
    <property type="match status" value="1"/>
</dbReference>
<evidence type="ECO:0008006" key="6">
    <source>
        <dbReference type="Google" id="ProtNLM"/>
    </source>
</evidence>
<dbReference type="Proteomes" id="UP000466307">
    <property type="component" value="Unassembled WGS sequence"/>
</dbReference>
<gene>
    <name evidence="4" type="ORF">GYA93_18475</name>
</gene>
<dbReference type="InterPro" id="IPR003743">
    <property type="entry name" value="Zf-RING_7"/>
</dbReference>
<evidence type="ECO:0000259" key="3">
    <source>
        <dbReference type="Pfam" id="PF24481"/>
    </source>
</evidence>
<protein>
    <recommendedName>
        <fullName evidence="6">C4-type zinc ribbon domain-containing protein</fullName>
    </recommendedName>
</protein>
<evidence type="ECO:0000313" key="5">
    <source>
        <dbReference type="Proteomes" id="UP000466307"/>
    </source>
</evidence>
<keyword evidence="5" id="KW-1185">Reference proteome</keyword>
<dbReference type="PANTHER" id="PTHR39082:SF1">
    <property type="entry name" value="SCAVENGER RECEPTOR CLASS A MEMBER 3"/>
    <property type="match status" value="1"/>
</dbReference>
<dbReference type="Gene3D" id="1.10.287.1490">
    <property type="match status" value="1"/>
</dbReference>
<dbReference type="RefSeq" id="WP_059034857.1">
    <property type="nucleotide sequence ID" value="NZ_JAADZU010000072.1"/>
</dbReference>
<keyword evidence="1" id="KW-0175">Coiled coil</keyword>
<name>A0A7K3LTW6_9ACTN</name>
<dbReference type="Pfam" id="PF24481">
    <property type="entry name" value="CT398_CC"/>
    <property type="match status" value="1"/>
</dbReference>
<evidence type="ECO:0000313" key="4">
    <source>
        <dbReference type="EMBL" id="NDK91546.1"/>
    </source>
</evidence>
<feature type="domain" description="C4-type zinc ribbon" evidence="2">
    <location>
        <begin position="203"/>
        <end position="237"/>
    </location>
</feature>
<sequence>MKVDAARQRLLLELADADAAVARLDHRARTLPEDAEIAEATSRIEAAREDLVRAEISAEDLDRDYRKMDSEITGMRDREQKDSAQLTAGGLAPRALSELQHELNGLGRRRSALEDDMLQLMEQQEAVATEQERASATVAQLQEQVDTLQARRAESLGAVTADREVAAQRRAGIAQDVPAELLAIYDRQRADNRIGAGLLRQRRCGACRMEIDRGTLTRIAALADDDVVRCEECGAILVRNHESGL</sequence>